<comment type="caution">
    <text evidence="1">The sequence shown here is derived from an EMBL/GenBank/DDBJ whole genome shotgun (WGS) entry which is preliminary data.</text>
</comment>
<evidence type="ECO:0000313" key="2">
    <source>
        <dbReference type="Proteomes" id="UP000005324"/>
    </source>
</evidence>
<dbReference type="EMBL" id="ADVL01000370">
    <property type="protein sequence ID" value="EFH11486.1"/>
    <property type="molecule type" value="Genomic_DNA"/>
</dbReference>
<reference evidence="1 2" key="1">
    <citation type="submission" date="2010-04" db="EMBL/GenBank/DDBJ databases">
        <authorList>
            <person name="Qin X."/>
            <person name="Bachman B."/>
            <person name="Battles P."/>
            <person name="Bell A."/>
            <person name="Bess C."/>
            <person name="Bickham C."/>
            <person name="Chaboub L."/>
            <person name="Chen D."/>
            <person name="Coyle M."/>
            <person name="Deiros D.R."/>
            <person name="Dinh H."/>
            <person name="Forbes L."/>
            <person name="Fowler G."/>
            <person name="Francisco L."/>
            <person name="Fu Q."/>
            <person name="Gubbala S."/>
            <person name="Hale W."/>
            <person name="Han Y."/>
            <person name="Hemphill L."/>
            <person name="Highlander S.K."/>
            <person name="Hirani K."/>
            <person name="Hogues M."/>
            <person name="Jackson L."/>
            <person name="Jakkamsetti A."/>
            <person name="Javaid M."/>
            <person name="Jiang H."/>
            <person name="Korchina V."/>
            <person name="Kovar C."/>
            <person name="Lara F."/>
            <person name="Lee S."/>
            <person name="Mata R."/>
            <person name="Mathew T."/>
            <person name="Moen C."/>
            <person name="Morales K."/>
            <person name="Munidasa M."/>
            <person name="Nazareth L."/>
            <person name="Ngo R."/>
            <person name="Nguyen L."/>
            <person name="Okwuonu G."/>
            <person name="Ongeri F."/>
            <person name="Patil S."/>
            <person name="Petrosino J."/>
            <person name="Pham C."/>
            <person name="Pham P."/>
            <person name="Pu L.-L."/>
            <person name="Puazo M."/>
            <person name="Raj R."/>
            <person name="Reid J."/>
            <person name="Rouhana J."/>
            <person name="Saada N."/>
            <person name="Shang Y."/>
            <person name="Simmons D."/>
            <person name="Thornton R."/>
            <person name="Warren J."/>
            <person name="Weissenberger G."/>
            <person name="Zhang J."/>
            <person name="Zhang L."/>
            <person name="Zhou C."/>
            <person name="Zhu D."/>
            <person name="Muzny D."/>
            <person name="Worley K."/>
            <person name="Gibbs R."/>
        </authorList>
    </citation>
    <scope>NUCLEOTIDE SEQUENCE [LARGE SCALE GENOMIC DNA]</scope>
    <source>
        <strain evidence="1 2">ATCC 49957</strain>
    </source>
</reference>
<accession>D5RMI2</accession>
<sequence length="79" mass="8336">PAPPGFAPGAARQAHEARWTEAAYATLHELLATLPPAWRAALKRACFAALREAPAEEPAEDVIRRTFAARMAATEGGAA</sequence>
<keyword evidence="2" id="KW-1185">Reference proteome</keyword>
<dbReference type="AlphaFoldDB" id="D5RMI2"/>
<dbReference type="RefSeq" id="WP_007006478.1">
    <property type="nucleotide sequence ID" value="NZ_GG771113.1"/>
</dbReference>
<name>D5RMI2_9PROT</name>
<proteinExistence type="predicted"/>
<dbReference type="Proteomes" id="UP000005324">
    <property type="component" value="Unassembled WGS sequence"/>
</dbReference>
<organism evidence="1 2">
    <name type="scientific">Pseudoroseomonas cervicalis ATCC 49957</name>
    <dbReference type="NCBI Taxonomy" id="525371"/>
    <lineage>
        <taxon>Bacteria</taxon>
        <taxon>Pseudomonadati</taxon>
        <taxon>Pseudomonadota</taxon>
        <taxon>Alphaproteobacteria</taxon>
        <taxon>Acetobacterales</taxon>
        <taxon>Roseomonadaceae</taxon>
        <taxon>Roseomonas</taxon>
    </lineage>
</organism>
<protein>
    <submittedName>
        <fullName evidence="1">Uncharacterized protein</fullName>
    </submittedName>
</protein>
<feature type="non-terminal residue" evidence="1">
    <location>
        <position position="1"/>
    </location>
</feature>
<gene>
    <name evidence="1" type="ORF">HMPREF0731_2293</name>
</gene>
<dbReference type="HOGENOM" id="CLU_2595843_0_0_5"/>
<evidence type="ECO:0000313" key="1">
    <source>
        <dbReference type="EMBL" id="EFH11486.1"/>
    </source>
</evidence>